<comment type="similarity">
    <text evidence="5">Belongs to the SAT4 family.</text>
</comment>
<evidence type="ECO:0000313" key="10">
    <source>
        <dbReference type="Proteomes" id="UP000235672"/>
    </source>
</evidence>
<keyword evidence="2 7" id="KW-0812">Transmembrane</keyword>
<proteinExistence type="inferred from homology"/>
<reference evidence="9 10" key="1">
    <citation type="submission" date="2016-05" db="EMBL/GenBank/DDBJ databases">
        <title>A degradative enzymes factory behind the ericoid mycorrhizal symbiosis.</title>
        <authorList>
            <consortium name="DOE Joint Genome Institute"/>
            <person name="Martino E."/>
            <person name="Morin E."/>
            <person name="Grelet G."/>
            <person name="Kuo A."/>
            <person name="Kohler A."/>
            <person name="Daghino S."/>
            <person name="Barry K."/>
            <person name="Choi C."/>
            <person name="Cichocki N."/>
            <person name="Clum A."/>
            <person name="Copeland A."/>
            <person name="Hainaut M."/>
            <person name="Haridas S."/>
            <person name="Labutti K."/>
            <person name="Lindquist E."/>
            <person name="Lipzen A."/>
            <person name="Khouja H.-R."/>
            <person name="Murat C."/>
            <person name="Ohm R."/>
            <person name="Olson A."/>
            <person name="Spatafora J."/>
            <person name="Veneault-Fourrey C."/>
            <person name="Henrissat B."/>
            <person name="Grigoriev I."/>
            <person name="Martin F."/>
            <person name="Perotto S."/>
        </authorList>
    </citation>
    <scope>NUCLEOTIDE SEQUENCE [LARGE SCALE GENOMIC DNA]</scope>
    <source>
        <strain evidence="9 10">UAMH 7357</strain>
    </source>
</reference>
<keyword evidence="10" id="KW-1185">Reference proteome</keyword>
<feature type="transmembrane region" description="Helical" evidence="7">
    <location>
        <begin position="31"/>
        <end position="53"/>
    </location>
</feature>
<dbReference type="STRING" id="1745343.A0A2J6QB49"/>
<feature type="transmembrane region" description="Helical" evidence="7">
    <location>
        <begin position="195"/>
        <end position="216"/>
    </location>
</feature>
<feature type="compositionally biased region" description="Polar residues" evidence="6">
    <location>
        <begin position="372"/>
        <end position="383"/>
    </location>
</feature>
<protein>
    <recommendedName>
        <fullName evidence="8">Rhodopsin domain-containing protein</fullName>
    </recommendedName>
</protein>
<feature type="transmembrane region" description="Helical" evidence="7">
    <location>
        <begin position="150"/>
        <end position="175"/>
    </location>
</feature>
<dbReference type="Proteomes" id="UP000235672">
    <property type="component" value="Unassembled WGS sequence"/>
</dbReference>
<dbReference type="InterPro" id="IPR052337">
    <property type="entry name" value="SAT4-like"/>
</dbReference>
<dbReference type="PANTHER" id="PTHR33048">
    <property type="entry name" value="PTH11-LIKE INTEGRAL MEMBRANE PROTEIN (AFU_ORTHOLOGUE AFUA_5G11245)"/>
    <property type="match status" value="1"/>
</dbReference>
<dbReference type="InterPro" id="IPR049326">
    <property type="entry name" value="Rhodopsin_dom_fungi"/>
</dbReference>
<feature type="compositionally biased region" description="Basic and acidic residues" evidence="6">
    <location>
        <begin position="355"/>
        <end position="370"/>
    </location>
</feature>
<evidence type="ECO:0000313" key="9">
    <source>
        <dbReference type="EMBL" id="PMD23501.1"/>
    </source>
</evidence>
<evidence type="ECO:0000256" key="3">
    <source>
        <dbReference type="ARBA" id="ARBA00022989"/>
    </source>
</evidence>
<dbReference type="OrthoDB" id="5429740at2759"/>
<organism evidence="9 10">
    <name type="scientific">Hyaloscypha hepaticicola</name>
    <dbReference type="NCBI Taxonomy" id="2082293"/>
    <lineage>
        <taxon>Eukaryota</taxon>
        <taxon>Fungi</taxon>
        <taxon>Dikarya</taxon>
        <taxon>Ascomycota</taxon>
        <taxon>Pezizomycotina</taxon>
        <taxon>Leotiomycetes</taxon>
        <taxon>Helotiales</taxon>
        <taxon>Hyaloscyphaceae</taxon>
        <taxon>Hyaloscypha</taxon>
    </lineage>
</organism>
<name>A0A2J6QB49_9HELO</name>
<evidence type="ECO:0000256" key="7">
    <source>
        <dbReference type="SAM" id="Phobius"/>
    </source>
</evidence>
<evidence type="ECO:0000256" key="4">
    <source>
        <dbReference type="ARBA" id="ARBA00023136"/>
    </source>
</evidence>
<feature type="transmembrane region" description="Helical" evidence="7">
    <location>
        <begin position="119"/>
        <end position="138"/>
    </location>
</feature>
<gene>
    <name evidence="9" type="ORF">NA56DRAFT_701802</name>
</gene>
<evidence type="ECO:0000256" key="6">
    <source>
        <dbReference type="SAM" id="MobiDB-lite"/>
    </source>
</evidence>
<feature type="domain" description="Rhodopsin" evidence="8">
    <location>
        <begin position="49"/>
        <end position="291"/>
    </location>
</feature>
<evidence type="ECO:0000259" key="8">
    <source>
        <dbReference type="Pfam" id="PF20684"/>
    </source>
</evidence>
<dbReference type="AlphaFoldDB" id="A0A2J6QB49"/>
<accession>A0A2J6QB49</accession>
<keyword evidence="4 7" id="KW-0472">Membrane</keyword>
<comment type="subcellular location">
    <subcellularLocation>
        <location evidence="1">Membrane</location>
        <topology evidence="1">Multi-pass membrane protein</topology>
    </subcellularLocation>
</comment>
<evidence type="ECO:0000256" key="1">
    <source>
        <dbReference type="ARBA" id="ARBA00004141"/>
    </source>
</evidence>
<sequence>MSGAASSYEIPPNLIPYLLHEKIDLSTQQPLILKVNIIFMVVIIVACSLRFTVRFRMLRSAGPDDILMAIALVFALLLSIANLVGWSFGLGKHIWNLSENVLDLEPVVGRVTKALYGSYLAYSTSITFTKLSIIATYVRIFPNGPLRYSIFAIAVVVIIFWITSVFCVIFTCIPIEAAWDYTIKNSKCIHILDYFYTAAGVNIATDLLLCFLPLPTIWKLQMPKAQRVVVCIIFGMGTFACAATILRLTQLNHLNGIDVPYQSAGSLNWSVIEVGTGILCASISSLRPLATRYLPTLFSHFTAQSADMPSLRYNSTSVVTSSKLAPPTTHRSMTESSIFVERSFDVTEMVMMEQGDSRDTRKSHERKEPEVWTTSPSRQSSQEVLVREAIPGSAR</sequence>
<dbReference type="GO" id="GO:0016020">
    <property type="term" value="C:membrane"/>
    <property type="evidence" value="ECO:0007669"/>
    <property type="project" value="UniProtKB-SubCell"/>
</dbReference>
<evidence type="ECO:0000256" key="2">
    <source>
        <dbReference type="ARBA" id="ARBA00022692"/>
    </source>
</evidence>
<feature type="transmembrane region" description="Helical" evidence="7">
    <location>
        <begin position="65"/>
        <end position="88"/>
    </location>
</feature>
<dbReference type="PANTHER" id="PTHR33048:SF131">
    <property type="entry name" value="INTEGRAL MEMBRANE PROTEIN"/>
    <property type="match status" value="1"/>
</dbReference>
<feature type="region of interest" description="Disordered" evidence="6">
    <location>
        <begin position="354"/>
        <end position="395"/>
    </location>
</feature>
<dbReference type="Pfam" id="PF20684">
    <property type="entry name" value="Fung_rhodopsin"/>
    <property type="match status" value="1"/>
</dbReference>
<evidence type="ECO:0000256" key="5">
    <source>
        <dbReference type="ARBA" id="ARBA00038359"/>
    </source>
</evidence>
<dbReference type="EMBL" id="KZ613475">
    <property type="protein sequence ID" value="PMD23501.1"/>
    <property type="molecule type" value="Genomic_DNA"/>
</dbReference>
<feature type="transmembrane region" description="Helical" evidence="7">
    <location>
        <begin position="228"/>
        <end position="246"/>
    </location>
</feature>
<keyword evidence="3 7" id="KW-1133">Transmembrane helix</keyword>